<dbReference type="RefSeq" id="WP_141411956.1">
    <property type="nucleotide sequence ID" value="NZ_AP019735.1"/>
</dbReference>
<dbReference type="SUPFAM" id="SSF55729">
    <property type="entry name" value="Acyl-CoA N-acyltransferases (Nat)"/>
    <property type="match status" value="1"/>
</dbReference>
<gene>
    <name evidence="4" type="ORF">A5CBH24_02740</name>
</gene>
<proteinExistence type="predicted"/>
<feature type="domain" description="N-acetyltransferase" evidence="3">
    <location>
        <begin position="2"/>
        <end position="165"/>
    </location>
</feature>
<evidence type="ECO:0000313" key="4">
    <source>
        <dbReference type="EMBL" id="BBL02961.1"/>
    </source>
</evidence>
<dbReference type="PROSITE" id="PS51186">
    <property type="entry name" value="GNAT"/>
    <property type="match status" value="1"/>
</dbReference>
<dbReference type="GeneID" id="78340997"/>
<reference evidence="5" key="1">
    <citation type="submission" date="2019-06" db="EMBL/GenBank/DDBJ databases">
        <title>Alistipes onderdonkii subsp. vulgaris subsp. nov., Alistipes dispar sp. nov. and Alistipes communis sp. nov., isolated from human faeces, and creation of Alistipes onderdonkii subsp. onderdonkii subsp. nov.</title>
        <authorList>
            <person name="Sakamoto M."/>
            <person name="Ikeyama N."/>
            <person name="Ogata Y."/>
            <person name="Suda W."/>
            <person name="Iino T."/>
            <person name="Hattori M."/>
            <person name="Ohkuma M."/>
        </authorList>
    </citation>
    <scope>NUCLEOTIDE SEQUENCE [LARGE SCALE GENOMIC DNA]</scope>
    <source>
        <strain evidence="5">5CBH24</strain>
    </source>
</reference>
<dbReference type="InterPro" id="IPR050832">
    <property type="entry name" value="Bact_Acetyltransf"/>
</dbReference>
<accession>A0A4Y1WPC0</accession>
<dbReference type="PANTHER" id="PTHR43877">
    <property type="entry name" value="AMINOALKYLPHOSPHONATE N-ACETYLTRANSFERASE-RELATED-RELATED"/>
    <property type="match status" value="1"/>
</dbReference>
<keyword evidence="5" id="KW-1185">Reference proteome</keyword>
<dbReference type="InterPro" id="IPR016181">
    <property type="entry name" value="Acyl_CoA_acyltransferase"/>
</dbReference>
<dbReference type="Proteomes" id="UP000318946">
    <property type="component" value="Chromosome"/>
</dbReference>
<dbReference type="Gene3D" id="3.40.630.30">
    <property type="match status" value="1"/>
</dbReference>
<dbReference type="GO" id="GO:0016747">
    <property type="term" value="F:acyltransferase activity, transferring groups other than amino-acyl groups"/>
    <property type="evidence" value="ECO:0007669"/>
    <property type="project" value="InterPro"/>
</dbReference>
<sequence>MMTIREIESGSDIMEVNRLAGLIWHEAYRGIVSREQIAYMIERFQSVRAITEQLALEGYRYFLMEDEGRAVGYCGVQPRDGRLFLSKVYLLHEARGQGRFRQMLEYLRGLCREVGARTIWLTVNRRNERAIGAYRRAGFREVRAQVTDIGGGYVMDDYVMELETTLQKE</sequence>
<name>A0A4Y1WPC0_9BACT</name>
<dbReference type="EMBL" id="AP019735">
    <property type="protein sequence ID" value="BBL02961.1"/>
    <property type="molecule type" value="Genomic_DNA"/>
</dbReference>
<dbReference type="OrthoDB" id="9800604at2"/>
<evidence type="ECO:0000256" key="2">
    <source>
        <dbReference type="ARBA" id="ARBA00023315"/>
    </source>
</evidence>
<dbReference type="KEGG" id="acou:A5CBH24_02740"/>
<keyword evidence="1" id="KW-0808">Transferase</keyword>
<dbReference type="CDD" id="cd04301">
    <property type="entry name" value="NAT_SF"/>
    <property type="match status" value="1"/>
</dbReference>
<protein>
    <recommendedName>
        <fullName evidence="3">N-acetyltransferase domain-containing protein</fullName>
    </recommendedName>
</protein>
<dbReference type="InterPro" id="IPR000182">
    <property type="entry name" value="GNAT_dom"/>
</dbReference>
<evidence type="ECO:0000313" key="5">
    <source>
        <dbReference type="Proteomes" id="UP000318946"/>
    </source>
</evidence>
<evidence type="ECO:0000256" key="1">
    <source>
        <dbReference type="ARBA" id="ARBA00022679"/>
    </source>
</evidence>
<dbReference type="AlphaFoldDB" id="A0A4Y1WPC0"/>
<keyword evidence="2" id="KW-0012">Acyltransferase</keyword>
<evidence type="ECO:0000259" key="3">
    <source>
        <dbReference type="PROSITE" id="PS51186"/>
    </source>
</evidence>
<dbReference type="Pfam" id="PF00583">
    <property type="entry name" value="Acetyltransf_1"/>
    <property type="match status" value="1"/>
</dbReference>
<organism evidence="4 5">
    <name type="scientific">Alistipes communis</name>
    <dbReference type="NCBI Taxonomy" id="2585118"/>
    <lineage>
        <taxon>Bacteria</taxon>
        <taxon>Pseudomonadati</taxon>
        <taxon>Bacteroidota</taxon>
        <taxon>Bacteroidia</taxon>
        <taxon>Bacteroidales</taxon>
        <taxon>Rikenellaceae</taxon>
        <taxon>Alistipes</taxon>
    </lineage>
</organism>